<accession>A0A9D4WNH2</accession>
<organism evidence="3 4">
    <name type="scientific">Pisum sativum</name>
    <name type="common">Garden pea</name>
    <name type="synonym">Lathyrus oleraceus</name>
    <dbReference type="NCBI Taxonomy" id="3888"/>
    <lineage>
        <taxon>Eukaryota</taxon>
        <taxon>Viridiplantae</taxon>
        <taxon>Streptophyta</taxon>
        <taxon>Embryophyta</taxon>
        <taxon>Tracheophyta</taxon>
        <taxon>Spermatophyta</taxon>
        <taxon>Magnoliopsida</taxon>
        <taxon>eudicotyledons</taxon>
        <taxon>Gunneridae</taxon>
        <taxon>Pentapetalae</taxon>
        <taxon>rosids</taxon>
        <taxon>fabids</taxon>
        <taxon>Fabales</taxon>
        <taxon>Fabaceae</taxon>
        <taxon>Papilionoideae</taxon>
        <taxon>50 kb inversion clade</taxon>
        <taxon>NPAAA clade</taxon>
        <taxon>Hologalegina</taxon>
        <taxon>IRL clade</taxon>
        <taxon>Fabeae</taxon>
        <taxon>Lathyrus</taxon>
    </lineage>
</organism>
<feature type="transmembrane region" description="Helical" evidence="2">
    <location>
        <begin position="6"/>
        <end position="26"/>
    </location>
</feature>
<evidence type="ECO:0000256" key="1">
    <source>
        <dbReference type="SAM" id="MobiDB-lite"/>
    </source>
</evidence>
<sequence length="124" mass="13486">MKTKYFIVGFFLCALNLISIAAIMPFKGGKQYGVSEESKTIIEVNKNEYWRKGGNHGDGYWGSWTGGGWAGGLPEGQKKNGAGEEKEGENKRGSKGEVNEPIGRNGGGENKGSEREGEYKETHP</sequence>
<reference evidence="3 4" key="1">
    <citation type="journal article" date="2022" name="Nat. Genet.">
        <title>Improved pea reference genome and pan-genome highlight genomic features and evolutionary characteristics.</title>
        <authorList>
            <person name="Yang T."/>
            <person name="Liu R."/>
            <person name="Luo Y."/>
            <person name="Hu S."/>
            <person name="Wang D."/>
            <person name="Wang C."/>
            <person name="Pandey M.K."/>
            <person name="Ge S."/>
            <person name="Xu Q."/>
            <person name="Li N."/>
            <person name="Li G."/>
            <person name="Huang Y."/>
            <person name="Saxena R.K."/>
            <person name="Ji Y."/>
            <person name="Li M."/>
            <person name="Yan X."/>
            <person name="He Y."/>
            <person name="Liu Y."/>
            <person name="Wang X."/>
            <person name="Xiang C."/>
            <person name="Varshney R.K."/>
            <person name="Ding H."/>
            <person name="Gao S."/>
            <person name="Zong X."/>
        </authorList>
    </citation>
    <scope>NUCLEOTIDE SEQUENCE [LARGE SCALE GENOMIC DNA]</scope>
    <source>
        <strain evidence="3 4">cv. Zhongwan 6</strain>
    </source>
</reference>
<dbReference type="AlphaFoldDB" id="A0A9D4WNH2"/>
<dbReference type="Gramene" id="Psat05G0175600-T1">
    <property type="protein sequence ID" value="KAI5404718.1"/>
    <property type="gene ID" value="KIW84_051756"/>
</dbReference>
<keyword evidence="2" id="KW-0472">Membrane</keyword>
<feature type="region of interest" description="Disordered" evidence="1">
    <location>
        <begin position="67"/>
        <end position="124"/>
    </location>
</feature>
<evidence type="ECO:0000313" key="4">
    <source>
        <dbReference type="Proteomes" id="UP001058974"/>
    </source>
</evidence>
<proteinExistence type="predicted"/>
<keyword evidence="2" id="KW-1133">Transmembrane helix</keyword>
<evidence type="ECO:0008006" key="5">
    <source>
        <dbReference type="Google" id="ProtNLM"/>
    </source>
</evidence>
<protein>
    <recommendedName>
        <fullName evidence="5">Nodule-specific Glycine Rich Peptide</fullName>
    </recommendedName>
</protein>
<dbReference type="Proteomes" id="UP001058974">
    <property type="component" value="Chromosome 5"/>
</dbReference>
<gene>
    <name evidence="3" type="ORF">KIW84_051756</name>
</gene>
<keyword evidence="2" id="KW-0812">Transmembrane</keyword>
<evidence type="ECO:0000256" key="2">
    <source>
        <dbReference type="SAM" id="Phobius"/>
    </source>
</evidence>
<evidence type="ECO:0000313" key="3">
    <source>
        <dbReference type="EMBL" id="KAI5404718.1"/>
    </source>
</evidence>
<feature type="compositionally biased region" description="Basic and acidic residues" evidence="1">
    <location>
        <begin position="76"/>
        <end position="98"/>
    </location>
</feature>
<keyword evidence="4" id="KW-1185">Reference proteome</keyword>
<dbReference type="EMBL" id="JAMSHJ010000005">
    <property type="protein sequence ID" value="KAI5404718.1"/>
    <property type="molecule type" value="Genomic_DNA"/>
</dbReference>
<dbReference type="Gramene" id="PSAT_LOCUS23493_t1">
    <property type="protein sequence ID" value="CAL5204497.1"/>
    <property type="gene ID" value="PSAT_LOCUS23493"/>
</dbReference>
<feature type="compositionally biased region" description="Basic and acidic residues" evidence="1">
    <location>
        <begin position="111"/>
        <end position="124"/>
    </location>
</feature>
<comment type="caution">
    <text evidence="3">The sequence shown here is derived from an EMBL/GenBank/DDBJ whole genome shotgun (WGS) entry which is preliminary data.</text>
</comment>
<name>A0A9D4WNH2_PEA</name>